<organism evidence="1 2">
    <name type="scientific">Kolteria novifilia</name>
    <dbReference type="NCBI Taxonomy" id="2527975"/>
    <lineage>
        <taxon>Bacteria</taxon>
        <taxon>Pseudomonadati</taxon>
        <taxon>Planctomycetota</taxon>
        <taxon>Planctomycetia</taxon>
        <taxon>Kolteriales</taxon>
        <taxon>Kolteriaceae</taxon>
        <taxon>Kolteria</taxon>
    </lineage>
</organism>
<dbReference type="RefSeq" id="WP_145262564.1">
    <property type="nucleotide sequence ID" value="NZ_CP036279.1"/>
</dbReference>
<evidence type="ECO:0000313" key="2">
    <source>
        <dbReference type="Proteomes" id="UP000317093"/>
    </source>
</evidence>
<keyword evidence="2" id="KW-1185">Reference proteome</keyword>
<sequence length="498" mass="55949">MDKAERRRLTANLRKVRKFFPHGYLDEEQFAFEAFLEEPEDSRQIFFAPAWPWADSPPESSIAEEVTGHSGEGDGASLVELLRVEASIAEWARDAEKASLPKGCGDRLGDWLKTHVAPDGLFREDPWITFAILPSLWRIRGVLQELAWKPKWEKVFQAIVPATIRCCAGQGWIGRPEAPCSEGMAQLLADLVTEKPLRPWAPAVASLTETRTPKRGAPPSGHGMQSDEVDIAVMRKDWSPEELALGLDWNQEDWEIDGRLFGSAFLKGAWEVRVSAGGKPLEQETAWSATCWFSDGEAEYLEAHVKFESGFALDRQLFLARPTDVLWIADTLIAPEESELELEWTLPMPTATGLEGRLPTCAQRVLGLPFELSLTPAAFPPNPMVSSPGSLSYRGKSLVMKQRGRGTRLHMPLVFNWHRKRLPAAIEWRQLSMTNDRRPVPADEAVAFRVTHGDDHVVFFRALTEQKRYAFLGHQTVNECLIGAMDETGTLDEWLIIE</sequence>
<proteinExistence type="predicted"/>
<accession>A0A518BBN1</accession>
<dbReference type="Proteomes" id="UP000317093">
    <property type="component" value="Chromosome"/>
</dbReference>
<evidence type="ECO:0000313" key="1">
    <source>
        <dbReference type="EMBL" id="QDU64390.1"/>
    </source>
</evidence>
<dbReference type="KEGG" id="knv:Pan216_52800"/>
<evidence type="ECO:0008006" key="3">
    <source>
        <dbReference type="Google" id="ProtNLM"/>
    </source>
</evidence>
<reference evidence="1 2" key="1">
    <citation type="submission" date="2019-02" db="EMBL/GenBank/DDBJ databases">
        <title>Deep-cultivation of Planctomycetes and their phenomic and genomic characterization uncovers novel biology.</title>
        <authorList>
            <person name="Wiegand S."/>
            <person name="Jogler M."/>
            <person name="Boedeker C."/>
            <person name="Pinto D."/>
            <person name="Vollmers J."/>
            <person name="Rivas-Marin E."/>
            <person name="Kohn T."/>
            <person name="Peeters S.H."/>
            <person name="Heuer A."/>
            <person name="Rast P."/>
            <person name="Oberbeckmann S."/>
            <person name="Bunk B."/>
            <person name="Jeske O."/>
            <person name="Meyerdierks A."/>
            <person name="Storesund J.E."/>
            <person name="Kallscheuer N."/>
            <person name="Luecker S."/>
            <person name="Lage O.M."/>
            <person name="Pohl T."/>
            <person name="Merkel B.J."/>
            <person name="Hornburger P."/>
            <person name="Mueller R.-W."/>
            <person name="Bruemmer F."/>
            <person name="Labrenz M."/>
            <person name="Spormann A.M."/>
            <person name="Op den Camp H."/>
            <person name="Overmann J."/>
            <person name="Amann R."/>
            <person name="Jetten M.S.M."/>
            <person name="Mascher T."/>
            <person name="Medema M.H."/>
            <person name="Devos D.P."/>
            <person name="Kaster A.-K."/>
            <person name="Ovreas L."/>
            <person name="Rohde M."/>
            <person name="Galperin M.Y."/>
            <person name="Jogler C."/>
        </authorList>
    </citation>
    <scope>NUCLEOTIDE SEQUENCE [LARGE SCALE GENOMIC DNA]</scope>
    <source>
        <strain evidence="1 2">Pan216</strain>
    </source>
</reference>
<gene>
    <name evidence="1" type="ORF">Pan216_52800</name>
</gene>
<dbReference type="OrthoDB" id="277106at2"/>
<name>A0A518BBN1_9BACT</name>
<protein>
    <recommendedName>
        <fullName evidence="3">Heparinase II/III-like protein</fullName>
    </recommendedName>
</protein>
<dbReference type="AlphaFoldDB" id="A0A518BBN1"/>
<dbReference type="EMBL" id="CP036279">
    <property type="protein sequence ID" value="QDU64390.1"/>
    <property type="molecule type" value="Genomic_DNA"/>
</dbReference>